<gene>
    <name evidence="1" type="ORF">PRUPE_4G282800</name>
</gene>
<accession>A0A251PTT4</accession>
<reference evidence="1 2" key="1">
    <citation type="journal article" date="2013" name="Nat. Genet.">
        <title>The high-quality draft genome of peach (Prunus persica) identifies unique patterns of genetic diversity, domestication and genome evolution.</title>
        <authorList>
            <consortium name="International Peach Genome Initiative"/>
            <person name="Verde I."/>
            <person name="Abbott A.G."/>
            <person name="Scalabrin S."/>
            <person name="Jung S."/>
            <person name="Shu S."/>
            <person name="Marroni F."/>
            <person name="Zhebentyayeva T."/>
            <person name="Dettori M.T."/>
            <person name="Grimwood J."/>
            <person name="Cattonaro F."/>
            <person name="Zuccolo A."/>
            <person name="Rossini L."/>
            <person name="Jenkins J."/>
            <person name="Vendramin E."/>
            <person name="Meisel L.A."/>
            <person name="Decroocq V."/>
            <person name="Sosinski B."/>
            <person name="Prochnik S."/>
            <person name="Mitros T."/>
            <person name="Policriti A."/>
            <person name="Cipriani G."/>
            <person name="Dondini L."/>
            <person name="Ficklin S."/>
            <person name="Goodstein D.M."/>
            <person name="Xuan P."/>
            <person name="Del Fabbro C."/>
            <person name="Aramini V."/>
            <person name="Copetti D."/>
            <person name="Gonzalez S."/>
            <person name="Horner D.S."/>
            <person name="Falchi R."/>
            <person name="Lucas S."/>
            <person name="Mica E."/>
            <person name="Maldonado J."/>
            <person name="Lazzari B."/>
            <person name="Bielenberg D."/>
            <person name="Pirona R."/>
            <person name="Miculan M."/>
            <person name="Barakat A."/>
            <person name="Testolin R."/>
            <person name="Stella A."/>
            <person name="Tartarini S."/>
            <person name="Tonutti P."/>
            <person name="Arus P."/>
            <person name="Orellana A."/>
            <person name="Wells C."/>
            <person name="Main D."/>
            <person name="Vizzotto G."/>
            <person name="Silva H."/>
            <person name="Salamini F."/>
            <person name="Schmutz J."/>
            <person name="Morgante M."/>
            <person name="Rokhsar D.S."/>
        </authorList>
    </citation>
    <scope>NUCLEOTIDE SEQUENCE [LARGE SCALE GENOMIC DNA]</scope>
    <source>
        <strain evidence="2">cv. Nemared</strain>
    </source>
</reference>
<keyword evidence="2" id="KW-1185">Reference proteome</keyword>
<protein>
    <submittedName>
        <fullName evidence="1">Uncharacterized protein</fullName>
    </submittedName>
</protein>
<name>A0A251PTT4_PRUPE</name>
<evidence type="ECO:0000313" key="1">
    <source>
        <dbReference type="EMBL" id="ONI14490.1"/>
    </source>
</evidence>
<dbReference type="EMBL" id="CM007654">
    <property type="protein sequence ID" value="ONI14490.1"/>
    <property type="molecule type" value="Genomic_DNA"/>
</dbReference>
<dbReference type="AlphaFoldDB" id="A0A251PTT4"/>
<dbReference type="Proteomes" id="UP000006882">
    <property type="component" value="Chromosome G4"/>
</dbReference>
<dbReference type="Gramene" id="ONI14490">
    <property type="protein sequence ID" value="ONI14490"/>
    <property type="gene ID" value="PRUPE_4G282800"/>
</dbReference>
<sequence>MKRDFNMENIVWRQMAKLELGKEEDGNTRMFHKLVNERKKRKMIERLGLGDGTIIEDDGRIEEKLIVFSKILFKRKWFKAEFGGFGLEAYNVVNKKSSFRVLPLYQHFWGS</sequence>
<organism evidence="1 2">
    <name type="scientific">Prunus persica</name>
    <name type="common">Peach</name>
    <name type="synonym">Amygdalus persica</name>
    <dbReference type="NCBI Taxonomy" id="3760"/>
    <lineage>
        <taxon>Eukaryota</taxon>
        <taxon>Viridiplantae</taxon>
        <taxon>Streptophyta</taxon>
        <taxon>Embryophyta</taxon>
        <taxon>Tracheophyta</taxon>
        <taxon>Spermatophyta</taxon>
        <taxon>Magnoliopsida</taxon>
        <taxon>eudicotyledons</taxon>
        <taxon>Gunneridae</taxon>
        <taxon>Pentapetalae</taxon>
        <taxon>rosids</taxon>
        <taxon>fabids</taxon>
        <taxon>Rosales</taxon>
        <taxon>Rosaceae</taxon>
        <taxon>Amygdaloideae</taxon>
        <taxon>Amygdaleae</taxon>
        <taxon>Prunus</taxon>
    </lineage>
</organism>
<proteinExistence type="predicted"/>
<evidence type="ECO:0000313" key="2">
    <source>
        <dbReference type="Proteomes" id="UP000006882"/>
    </source>
</evidence>